<keyword evidence="3" id="KW-0804">Transcription</keyword>
<dbReference type="SUPFAM" id="SSF46785">
    <property type="entry name" value="Winged helix' DNA-binding domain"/>
    <property type="match status" value="1"/>
</dbReference>
<evidence type="ECO:0000313" key="6">
    <source>
        <dbReference type="EMBL" id="MBR9972342.1"/>
    </source>
</evidence>
<feature type="domain" description="HTH crp-type" evidence="5">
    <location>
        <begin position="167"/>
        <end position="240"/>
    </location>
</feature>
<organism evidence="6 7">
    <name type="scientific">Magnetospirillum sulfuroxidans</name>
    <dbReference type="NCBI Taxonomy" id="611300"/>
    <lineage>
        <taxon>Bacteria</taxon>
        <taxon>Pseudomonadati</taxon>
        <taxon>Pseudomonadota</taxon>
        <taxon>Alphaproteobacteria</taxon>
        <taxon>Rhodospirillales</taxon>
        <taxon>Rhodospirillaceae</taxon>
        <taxon>Magnetospirillum</taxon>
    </lineage>
</organism>
<keyword evidence="7" id="KW-1185">Reference proteome</keyword>
<evidence type="ECO:0000256" key="1">
    <source>
        <dbReference type="ARBA" id="ARBA00023015"/>
    </source>
</evidence>
<gene>
    <name evidence="6" type="ORF">KEC16_11520</name>
</gene>
<dbReference type="InterPro" id="IPR014710">
    <property type="entry name" value="RmlC-like_jellyroll"/>
</dbReference>
<dbReference type="RefSeq" id="WP_211549003.1">
    <property type="nucleotide sequence ID" value="NZ_JAGTUF010000010.1"/>
</dbReference>
<dbReference type="Gene3D" id="2.60.120.10">
    <property type="entry name" value="Jelly Rolls"/>
    <property type="match status" value="1"/>
</dbReference>
<dbReference type="SUPFAM" id="SSF51206">
    <property type="entry name" value="cAMP-binding domain-like"/>
    <property type="match status" value="1"/>
</dbReference>
<evidence type="ECO:0000259" key="5">
    <source>
        <dbReference type="PROSITE" id="PS51063"/>
    </source>
</evidence>
<dbReference type="InterPro" id="IPR000595">
    <property type="entry name" value="cNMP-bd_dom"/>
</dbReference>
<dbReference type="InterPro" id="IPR050397">
    <property type="entry name" value="Env_Response_Regulators"/>
</dbReference>
<keyword evidence="2" id="KW-0238">DNA-binding</keyword>
<evidence type="ECO:0000259" key="4">
    <source>
        <dbReference type="PROSITE" id="PS50042"/>
    </source>
</evidence>
<keyword evidence="1" id="KW-0805">Transcription regulation</keyword>
<dbReference type="EMBL" id="JAGTUF010000010">
    <property type="protein sequence ID" value="MBR9972342.1"/>
    <property type="molecule type" value="Genomic_DNA"/>
</dbReference>
<name>A0ABS5IDU1_9PROT</name>
<feature type="domain" description="Cyclic nucleotide-binding" evidence="4">
    <location>
        <begin position="57"/>
        <end position="115"/>
    </location>
</feature>
<dbReference type="PROSITE" id="PS50042">
    <property type="entry name" value="CNMP_BINDING_3"/>
    <property type="match status" value="1"/>
</dbReference>
<reference evidence="6 7" key="1">
    <citation type="submission" date="2021-04" db="EMBL/GenBank/DDBJ databases">
        <title>Magnetospirillum sulfuroxidans sp. nov., a facultative chemolithoautotrophic sulfur-oxidizing alphaproteobacterium isolated from freshwater sediment and proposals for Paramagetospirillum gen. nov., and Magnetospirillaceae fam. nov.</title>
        <authorList>
            <person name="Koziaeva V."/>
            <person name="Geelhoed J.S."/>
            <person name="Sorokin D.Y."/>
            <person name="Grouzdev D.S."/>
        </authorList>
    </citation>
    <scope>NUCLEOTIDE SEQUENCE [LARGE SCALE GENOMIC DNA]</scope>
    <source>
        <strain evidence="6 7">J10</strain>
    </source>
</reference>
<dbReference type="CDD" id="cd00038">
    <property type="entry name" value="CAP_ED"/>
    <property type="match status" value="1"/>
</dbReference>
<dbReference type="InterPro" id="IPR036390">
    <property type="entry name" value="WH_DNA-bd_sf"/>
</dbReference>
<dbReference type="InterPro" id="IPR018490">
    <property type="entry name" value="cNMP-bd_dom_sf"/>
</dbReference>
<evidence type="ECO:0000256" key="2">
    <source>
        <dbReference type="ARBA" id="ARBA00023125"/>
    </source>
</evidence>
<protein>
    <submittedName>
        <fullName evidence="6">Crp/Fnr family transcriptional regulator</fullName>
    </submittedName>
</protein>
<dbReference type="Proteomes" id="UP000680714">
    <property type="component" value="Unassembled WGS sequence"/>
</dbReference>
<dbReference type="PANTHER" id="PTHR24567">
    <property type="entry name" value="CRP FAMILY TRANSCRIPTIONAL REGULATORY PROTEIN"/>
    <property type="match status" value="1"/>
</dbReference>
<accession>A0ABS5IDU1</accession>
<sequence length="251" mass="27289">MISNPPSPTLPSVARVCAVSVNCRACPVVGESVWAGAASADSDAFIQARVPLKIGRGKTLFREGDAVDALYVVISGAVVLYRPGSRGRPIAIHLVAPGHTVGFRALAEGGGHRATARCPQDSVLCSIPVHAAEIAFAAHRPLERVFLRDLTLELRGMRERLLQISCLGVRDRLVLMLGRLIRPYATEVGEGWLIANPLARTDMAALAGMTPETISRCIKQLEQENMAHFSRRSILIPSRQRMSVEIERLEQ</sequence>
<dbReference type="Pfam" id="PF13545">
    <property type="entry name" value="HTH_Crp_2"/>
    <property type="match status" value="1"/>
</dbReference>
<dbReference type="Pfam" id="PF00027">
    <property type="entry name" value="cNMP_binding"/>
    <property type="match status" value="1"/>
</dbReference>
<comment type="caution">
    <text evidence="6">The sequence shown here is derived from an EMBL/GenBank/DDBJ whole genome shotgun (WGS) entry which is preliminary data.</text>
</comment>
<dbReference type="PANTHER" id="PTHR24567:SF26">
    <property type="entry name" value="REGULATORY PROTEIN YEIL"/>
    <property type="match status" value="1"/>
</dbReference>
<dbReference type="InterPro" id="IPR012318">
    <property type="entry name" value="HTH_CRP"/>
</dbReference>
<dbReference type="SMART" id="SM00100">
    <property type="entry name" value="cNMP"/>
    <property type="match status" value="1"/>
</dbReference>
<evidence type="ECO:0000256" key="3">
    <source>
        <dbReference type="ARBA" id="ARBA00023163"/>
    </source>
</evidence>
<dbReference type="PROSITE" id="PS51063">
    <property type="entry name" value="HTH_CRP_2"/>
    <property type="match status" value="1"/>
</dbReference>
<evidence type="ECO:0000313" key="7">
    <source>
        <dbReference type="Proteomes" id="UP000680714"/>
    </source>
</evidence>
<dbReference type="SMART" id="SM00419">
    <property type="entry name" value="HTH_CRP"/>
    <property type="match status" value="1"/>
</dbReference>
<proteinExistence type="predicted"/>